<feature type="domain" description="PurM-like N-terminal" evidence="9">
    <location>
        <begin position="289"/>
        <end position="418"/>
    </location>
</feature>
<comment type="subunit">
    <text evidence="8">Monomer. Part of the FGAM synthase complex composed of 1 PurL, 1 PurQ and 2 PurS subunits.</text>
</comment>
<keyword evidence="6 8" id="KW-0067">ATP-binding</keyword>
<dbReference type="InterPro" id="IPR041609">
    <property type="entry name" value="PurL_linker"/>
</dbReference>
<keyword evidence="3 8" id="KW-0479">Metal-binding</keyword>
<feature type="binding site" evidence="8">
    <location>
        <position position="499"/>
    </location>
    <ligand>
        <name>Mg(2+)</name>
        <dbReference type="ChEBI" id="CHEBI:18420"/>
        <label>2</label>
    </ligand>
</feature>
<sequence length="990" mass="109674">MPYKIHVAYIVPDTRADVKKRYIENLGIVKKLNNLVLVDAYTIDQQLSKLSLSKIAQIITDPDSETYTINEPLAPKKFDWVIEIGFLPGVTDNIGTTARETIEDILETRLNGQGVYSSQLLFLSGSLTKPLVKQIAESLYNPLIQRAYIKSFNEFNRDRGMDNIVPEVRIQKKPHVLSIDLKVNDDELEKIGKLGIKNVDGTRRGPLALDLEALKIIRDYFNKKGRKPTDIELESLAQTWSEHCKHTIFADPIDEIENGLFKTFIKGATDKIRKHKGKSDFCVSVFTDNSGAIIFDDEYLITDKVETHNSPSALDPFGGAITGIGGVNRDTLGFGLAAKPIINKYGYCFAYPWDSEPLFRDSERKQKMLPPKRILEGVIDGVRVGGNNSGIPTPQGFMFFDKRYKGKPLVFVGTVGLIPRKVGNHVAFKKKAESGDYIVMIGGKVGQDGIHGATFSSESLNTSSPASAVQIGDPITQKKLSDAVVKEARDAELFNSITDNGAGGLSSSVCEMARESGGCVVNLEKVPLKYPGLDPWQIWISESQERMTLSVPQKKWRKIADLFSRRGVEATVIGKFTASGKCEIFYNKKRIMNIDMDFLHDGRPIKRQASLTFFTHFKEPKLKEEKNFNNTIISMLKRPNIASFMFISQQYDHEVQAGSVLKPLQGKGLVNSDATVTRPVLTSQKGVILSYGINPYYSDIDTYHMAACAIDTAIRNVICSGAHLDHFALLDNFCWSSSDSPERLFQLKKATQACYDYAVQYGTPFISGKDSMFNDFKGYDKNGDFIKISVPPTLLISGIGVIPDVSKTISLDLKFPGDSLYILGETFDELGASEYFHMLSEHARDDSIGNSVPKVNAQKNKSTYSIVSHAINKGLIASAISVHRGGLVIALLKTAMAGMLGINVSLHNIPGKVTNNHQALFSESQGRIIVSISPSSEKEFQKIVKNIPHKKIGTVSKNSRVMIRGVNNKKIVDLNIKDALNAYRETFAGY</sequence>
<comment type="caution">
    <text evidence="8">Lacks conserved residue(s) required for the propagation of feature annotation.</text>
</comment>
<feature type="binding site" evidence="8">
    <location>
        <position position="304"/>
    </location>
    <ligand>
        <name>ATP</name>
        <dbReference type="ChEBI" id="CHEBI:30616"/>
    </ligand>
</feature>
<feature type="active site" description="Proton acceptor" evidence="8">
    <location>
        <position position="308"/>
    </location>
</feature>
<dbReference type="HAMAP" id="MF_00420">
    <property type="entry name" value="PurL_2"/>
    <property type="match status" value="1"/>
</dbReference>
<evidence type="ECO:0000256" key="2">
    <source>
        <dbReference type="ARBA" id="ARBA00022598"/>
    </source>
</evidence>
<protein>
    <recommendedName>
        <fullName evidence="8">Phosphoribosylformylglycinamidine synthase subunit PurL</fullName>
        <shortName evidence="8">FGAM synthase</shortName>
        <ecNumber evidence="8">6.3.5.3</ecNumber>
    </recommendedName>
    <alternativeName>
        <fullName evidence="8">Formylglycinamide ribonucleotide amidotransferase subunit II</fullName>
        <shortName evidence="8">FGAR amidotransferase II</shortName>
        <shortName evidence="8">FGAR-AT II</shortName>
    </alternativeName>
    <alternativeName>
        <fullName evidence="8">Glutamine amidotransferase PurL</fullName>
    </alternativeName>
    <alternativeName>
        <fullName evidence="8">Phosphoribosylformylglycinamidine synthase subunit II</fullName>
    </alternativeName>
</protein>
<organism evidence="12 13">
    <name type="scientific">Candidatus Roizmanbacteria bacterium RIFCSPHIGHO2_02_FULL_37_24</name>
    <dbReference type="NCBI Taxonomy" id="1802037"/>
    <lineage>
        <taxon>Bacteria</taxon>
        <taxon>Candidatus Roizmaniibacteriota</taxon>
    </lineage>
</organism>
<keyword evidence="5 8" id="KW-0658">Purine biosynthesis</keyword>
<dbReference type="Gene3D" id="3.30.1330.10">
    <property type="entry name" value="PurM-like, N-terminal domain"/>
    <property type="match status" value="2"/>
</dbReference>
<feature type="domain" description="PurM-like C-terminal" evidence="10">
    <location>
        <begin position="816"/>
        <end position="960"/>
    </location>
</feature>
<comment type="catalytic activity">
    <reaction evidence="8">
        <text>N(2)-formyl-N(1)-(5-phospho-beta-D-ribosyl)glycinamide + L-glutamine + ATP + H2O = 2-formamido-N(1)-(5-O-phospho-beta-D-ribosyl)acetamidine + L-glutamate + ADP + phosphate + H(+)</text>
        <dbReference type="Rhea" id="RHEA:17129"/>
        <dbReference type="ChEBI" id="CHEBI:15377"/>
        <dbReference type="ChEBI" id="CHEBI:15378"/>
        <dbReference type="ChEBI" id="CHEBI:29985"/>
        <dbReference type="ChEBI" id="CHEBI:30616"/>
        <dbReference type="ChEBI" id="CHEBI:43474"/>
        <dbReference type="ChEBI" id="CHEBI:58359"/>
        <dbReference type="ChEBI" id="CHEBI:147286"/>
        <dbReference type="ChEBI" id="CHEBI:147287"/>
        <dbReference type="ChEBI" id="CHEBI:456216"/>
        <dbReference type="EC" id="6.3.5.3"/>
    </reaction>
</comment>
<dbReference type="GO" id="GO:0005524">
    <property type="term" value="F:ATP binding"/>
    <property type="evidence" value="ECO:0007669"/>
    <property type="project" value="UniProtKB-UniRule"/>
</dbReference>
<feature type="binding site" evidence="8">
    <location>
        <position position="470"/>
    </location>
    <ligand>
        <name>substrate</name>
    </ligand>
</feature>
<evidence type="ECO:0000256" key="1">
    <source>
        <dbReference type="ARBA" id="ARBA00022490"/>
    </source>
</evidence>
<dbReference type="InterPro" id="IPR016188">
    <property type="entry name" value="PurM-like_N"/>
</dbReference>
<evidence type="ECO:0000256" key="8">
    <source>
        <dbReference type="HAMAP-Rule" id="MF_00420"/>
    </source>
</evidence>
<dbReference type="UniPathway" id="UPA00074">
    <property type="reaction ID" value="UER00128"/>
</dbReference>
<dbReference type="EMBL" id="MFZM01000004">
    <property type="protein sequence ID" value="OGK24730.1"/>
    <property type="molecule type" value="Genomic_DNA"/>
</dbReference>
<dbReference type="InterPro" id="IPR036676">
    <property type="entry name" value="PurM-like_C_sf"/>
</dbReference>
<dbReference type="InterPro" id="IPR036921">
    <property type="entry name" value="PurM-like_N_sf"/>
</dbReference>
<feature type="domain" description="PurM-like N-terminal" evidence="9">
    <location>
        <begin position="673"/>
        <end position="772"/>
    </location>
</feature>
<keyword evidence="2 8" id="KW-0436">Ligase</keyword>
<accession>A0A1F7H022</accession>
<dbReference type="InterPro" id="IPR010074">
    <property type="entry name" value="PRibForGlyAmidine_synth_PurL"/>
</dbReference>
<feature type="binding site" evidence="8">
    <location>
        <position position="731"/>
    </location>
    <ligand>
        <name>ATP</name>
        <dbReference type="ChEBI" id="CHEBI:30616"/>
    </ligand>
</feature>
<evidence type="ECO:0000256" key="7">
    <source>
        <dbReference type="ARBA" id="ARBA00022842"/>
    </source>
</evidence>
<comment type="similarity">
    <text evidence="8">Belongs to the FGAMS family.</text>
</comment>
<reference evidence="12 13" key="1">
    <citation type="journal article" date="2016" name="Nat. Commun.">
        <title>Thousands of microbial genomes shed light on interconnected biogeochemical processes in an aquifer system.</title>
        <authorList>
            <person name="Anantharaman K."/>
            <person name="Brown C.T."/>
            <person name="Hug L.A."/>
            <person name="Sharon I."/>
            <person name="Castelle C.J."/>
            <person name="Probst A.J."/>
            <person name="Thomas B.C."/>
            <person name="Singh A."/>
            <person name="Wilkins M.J."/>
            <person name="Karaoz U."/>
            <person name="Brodie E.L."/>
            <person name="Williams K.H."/>
            <person name="Hubbard S.S."/>
            <person name="Banfield J.F."/>
        </authorList>
    </citation>
    <scope>NUCLEOTIDE SEQUENCE [LARGE SCALE GENOMIC DNA]</scope>
</reference>
<evidence type="ECO:0000256" key="6">
    <source>
        <dbReference type="ARBA" id="ARBA00022840"/>
    </source>
</evidence>
<name>A0A1F7H022_9BACT</name>
<comment type="function">
    <text evidence="8">Part of the phosphoribosylformylglycinamidine synthase complex involved in the purines biosynthetic pathway. Catalyzes the ATP-dependent conversion of formylglycinamide ribonucleotide (FGAR) and glutamine to yield formylglycinamidine ribonucleotide (FGAM) and glutamate. The FGAM synthase complex is composed of three subunits. PurQ produces an ammonia molecule by converting glutamine to glutamate. PurL transfers the ammonia molecule to FGAR to form FGAM in an ATP-dependent manner. PurS interacts with PurQ and PurL and is thought to assist in the transfer of the ammonia molecule from PurQ to PurL.</text>
</comment>
<comment type="subcellular location">
    <subcellularLocation>
        <location evidence="8">Cytoplasm</location>
    </subcellularLocation>
</comment>
<evidence type="ECO:0000256" key="4">
    <source>
        <dbReference type="ARBA" id="ARBA00022741"/>
    </source>
</evidence>
<dbReference type="GO" id="GO:0004642">
    <property type="term" value="F:phosphoribosylformylglycinamidine synthase activity"/>
    <property type="evidence" value="ECO:0007669"/>
    <property type="project" value="UniProtKB-UniRule"/>
</dbReference>
<evidence type="ECO:0000259" key="11">
    <source>
        <dbReference type="Pfam" id="PF18072"/>
    </source>
</evidence>
<feature type="domain" description="PurM-like C-terminal" evidence="10">
    <location>
        <begin position="434"/>
        <end position="586"/>
    </location>
</feature>
<keyword evidence="4 8" id="KW-0547">Nucleotide-binding</keyword>
<evidence type="ECO:0000256" key="3">
    <source>
        <dbReference type="ARBA" id="ARBA00022723"/>
    </source>
</evidence>
<dbReference type="SUPFAM" id="SSF55326">
    <property type="entry name" value="PurM N-terminal domain-like"/>
    <property type="match status" value="2"/>
</dbReference>
<dbReference type="SUPFAM" id="SSF56042">
    <property type="entry name" value="PurM C-terminal domain-like"/>
    <property type="match status" value="2"/>
</dbReference>
<feature type="binding site" evidence="8">
    <location>
        <position position="306"/>
    </location>
    <ligand>
        <name>Mg(2+)</name>
        <dbReference type="ChEBI" id="CHEBI:18420"/>
        <label>1</label>
    </ligand>
</feature>
<gene>
    <name evidence="8" type="primary">purL</name>
    <name evidence="12" type="ORF">A3C24_01240</name>
</gene>
<comment type="pathway">
    <text evidence="8">Purine metabolism; IMP biosynthesis via de novo pathway; 5-amino-1-(5-phospho-D-ribosyl)imidazole from N(2)-formyl-N(1)-(5-phospho-D-ribosyl)glycinamide: step 1/2.</text>
</comment>
<comment type="caution">
    <text evidence="12">The sequence shown here is derived from an EMBL/GenBank/DDBJ whole genome shotgun (WGS) entry which is preliminary data.</text>
</comment>
<dbReference type="EC" id="6.3.5.3" evidence="8"/>
<dbReference type="Pfam" id="PF00586">
    <property type="entry name" value="AIRS"/>
    <property type="match status" value="2"/>
</dbReference>
<evidence type="ECO:0000259" key="10">
    <source>
        <dbReference type="Pfam" id="PF02769"/>
    </source>
</evidence>
<proteinExistence type="inferred from homology"/>
<dbReference type="CDD" id="cd02203">
    <property type="entry name" value="PurL_repeat1"/>
    <property type="match status" value="1"/>
</dbReference>
<keyword evidence="1 8" id="KW-0963">Cytoplasm</keyword>
<dbReference type="Gene3D" id="3.90.650.10">
    <property type="entry name" value="PurM-like C-terminal domain"/>
    <property type="match status" value="2"/>
</dbReference>
<dbReference type="Pfam" id="PF02769">
    <property type="entry name" value="AIRS_C"/>
    <property type="match status" value="2"/>
</dbReference>
<dbReference type="InterPro" id="IPR010918">
    <property type="entry name" value="PurM-like_C_dom"/>
</dbReference>
<feature type="binding site" evidence="8">
    <location>
        <position position="330"/>
    </location>
    <ligand>
        <name>Mg(2+)</name>
        <dbReference type="ChEBI" id="CHEBI:18420"/>
        <label>2</label>
    </ligand>
</feature>
<evidence type="ECO:0000259" key="9">
    <source>
        <dbReference type="Pfam" id="PF00586"/>
    </source>
</evidence>
<feature type="binding site" evidence="8">
    <location>
        <begin position="542"/>
        <end position="544"/>
    </location>
    <ligand>
        <name>substrate</name>
    </ligand>
</feature>
<dbReference type="CDD" id="cd02204">
    <property type="entry name" value="PurL_repeat2"/>
    <property type="match status" value="1"/>
</dbReference>
<dbReference type="Pfam" id="PF18072">
    <property type="entry name" value="FGAR-AT_linker"/>
    <property type="match status" value="1"/>
</dbReference>
<feature type="binding site" evidence="8">
    <location>
        <position position="771"/>
    </location>
    <ligand>
        <name>substrate</name>
    </ligand>
</feature>
<evidence type="ECO:0000313" key="13">
    <source>
        <dbReference type="Proteomes" id="UP000177159"/>
    </source>
</evidence>
<dbReference type="PANTHER" id="PTHR43555">
    <property type="entry name" value="PHOSPHORIBOSYLFORMYLGLYCINAMIDINE SYNTHASE SUBUNIT PURL"/>
    <property type="match status" value="1"/>
</dbReference>
<keyword evidence="7 8" id="KW-0460">Magnesium</keyword>
<feature type="domain" description="Phosphoribosylformylglycinamidine synthase linker" evidence="11">
    <location>
        <begin position="206"/>
        <end position="246"/>
    </location>
</feature>
<dbReference type="GO" id="GO:0006189">
    <property type="term" value="P:'de novo' IMP biosynthetic process"/>
    <property type="evidence" value="ECO:0007669"/>
    <property type="project" value="UniProtKB-UniRule"/>
</dbReference>
<evidence type="ECO:0000256" key="5">
    <source>
        <dbReference type="ARBA" id="ARBA00022755"/>
    </source>
</evidence>
<feature type="binding site" evidence="8">
    <location>
        <position position="768"/>
    </location>
    <ligand>
        <name>ATP</name>
        <dbReference type="ChEBI" id="CHEBI:30616"/>
    </ligand>
</feature>
<feature type="active site" evidence="8">
    <location>
        <position position="243"/>
    </location>
</feature>
<dbReference type="GO" id="GO:0000287">
    <property type="term" value="F:magnesium ion binding"/>
    <property type="evidence" value="ECO:0007669"/>
    <property type="project" value="UniProtKB-UniRule"/>
</dbReference>
<dbReference type="AlphaFoldDB" id="A0A1F7H022"/>
<dbReference type="PANTHER" id="PTHR43555:SF1">
    <property type="entry name" value="PHOSPHORIBOSYLFORMYLGLYCINAMIDINE SYNTHASE SUBUNIT PURL"/>
    <property type="match status" value="1"/>
</dbReference>
<dbReference type="Proteomes" id="UP000177159">
    <property type="component" value="Unassembled WGS sequence"/>
</dbReference>
<dbReference type="GO" id="GO:0005737">
    <property type="term" value="C:cytoplasm"/>
    <property type="evidence" value="ECO:0007669"/>
    <property type="project" value="UniProtKB-SubCell"/>
</dbReference>
<evidence type="ECO:0000313" key="12">
    <source>
        <dbReference type="EMBL" id="OGK24730.1"/>
    </source>
</evidence>
<feature type="binding site" evidence="8">
    <location>
        <position position="329"/>
    </location>
    <ligand>
        <name>substrate</name>
    </ligand>
</feature>